<organism evidence="2 3">
    <name type="scientific">Mycobacterium triplex</name>
    <dbReference type="NCBI Taxonomy" id="47839"/>
    <lineage>
        <taxon>Bacteria</taxon>
        <taxon>Bacillati</taxon>
        <taxon>Actinomycetota</taxon>
        <taxon>Actinomycetes</taxon>
        <taxon>Mycobacteriales</taxon>
        <taxon>Mycobacteriaceae</taxon>
        <taxon>Mycobacterium</taxon>
        <taxon>Mycobacterium simiae complex</taxon>
    </lineage>
</organism>
<feature type="transmembrane region" description="Helical" evidence="1">
    <location>
        <begin position="20"/>
        <end position="39"/>
    </location>
</feature>
<name>A0ABX3W3B9_9MYCO</name>
<dbReference type="EMBL" id="LQPY01000026">
    <property type="protein sequence ID" value="ORX02463.1"/>
    <property type="molecule type" value="Genomic_DNA"/>
</dbReference>
<evidence type="ECO:0008006" key="4">
    <source>
        <dbReference type="Google" id="ProtNLM"/>
    </source>
</evidence>
<evidence type="ECO:0000256" key="1">
    <source>
        <dbReference type="SAM" id="Phobius"/>
    </source>
</evidence>
<reference evidence="2 3" key="1">
    <citation type="submission" date="2016-01" db="EMBL/GenBank/DDBJ databases">
        <title>The new phylogeny of the genus Mycobacterium.</title>
        <authorList>
            <person name="Tarcisio F."/>
            <person name="Conor M."/>
            <person name="Antonella G."/>
            <person name="Elisabetta G."/>
            <person name="Giulia F.S."/>
            <person name="Sara T."/>
            <person name="Anna F."/>
            <person name="Clotilde B."/>
            <person name="Roberto B."/>
            <person name="Veronica D.S."/>
            <person name="Fabio R."/>
            <person name="Monica P."/>
            <person name="Olivier J."/>
            <person name="Enrico T."/>
            <person name="Nicola S."/>
        </authorList>
    </citation>
    <scope>NUCLEOTIDE SEQUENCE [LARGE SCALE GENOMIC DNA]</scope>
    <source>
        <strain evidence="2 3">DSM 44626</strain>
    </source>
</reference>
<keyword evidence="1" id="KW-0472">Membrane</keyword>
<keyword evidence="3" id="KW-1185">Reference proteome</keyword>
<gene>
    <name evidence="2" type="ORF">AWC29_19585</name>
</gene>
<keyword evidence="1" id="KW-0812">Transmembrane</keyword>
<accession>A0ABX3W3B9</accession>
<evidence type="ECO:0000313" key="3">
    <source>
        <dbReference type="Proteomes" id="UP000193710"/>
    </source>
</evidence>
<feature type="transmembrane region" description="Helical" evidence="1">
    <location>
        <begin position="149"/>
        <end position="167"/>
    </location>
</feature>
<evidence type="ECO:0000313" key="2">
    <source>
        <dbReference type="EMBL" id="ORX02463.1"/>
    </source>
</evidence>
<keyword evidence="1" id="KW-1133">Transmembrane helix</keyword>
<dbReference type="Proteomes" id="UP000193710">
    <property type="component" value="Unassembled WGS sequence"/>
</dbReference>
<proteinExistence type="predicted"/>
<protein>
    <recommendedName>
        <fullName evidence="4">Integral membrane protein</fullName>
    </recommendedName>
</protein>
<sequence>MGQKALAVSNDGIMTVMRTHRLGASVMAFVAYTAVMLVLERRMRATGGPGIIPFELAGTASRAEAIMARWGADGQRAARISTWLDFGYMTTYGILAAQLVDRARRRLGHPAALPAVVGVAVAGDAIEGVSLLKVLSGSRIAENARRARIAARIKFAVLVVTLGYVAAGSLKR</sequence>
<comment type="caution">
    <text evidence="2">The sequence shown here is derived from an EMBL/GenBank/DDBJ whole genome shotgun (WGS) entry which is preliminary data.</text>
</comment>